<accession>A0ABW5XD14</accession>
<sequence length="232" mass="25299">MKRITALISALTFTAASSLFLSTSALAQENSQFDEVISRLQDNDVPESQISILIEKLESGEDWDMFSGADPVSTEVRTVNGFNETIERYADGSYVIHGIENAIPGNSEWASIFAVGNCRSHASGSGFRTAYDCQAYESTPLFALGFYISYTLGQGGFDYIIEAYAPYGQAYAGTLNPQPPKLKIGQKKETTTSPAWAQISTQFTASNNSKTRPLSMTATVGKDKATTYWTQK</sequence>
<dbReference type="Proteomes" id="UP001597391">
    <property type="component" value="Unassembled WGS sequence"/>
</dbReference>
<evidence type="ECO:0000256" key="1">
    <source>
        <dbReference type="SAM" id="SignalP"/>
    </source>
</evidence>
<evidence type="ECO:0000313" key="2">
    <source>
        <dbReference type="EMBL" id="MFD2839004.1"/>
    </source>
</evidence>
<keyword evidence="3" id="KW-1185">Reference proteome</keyword>
<evidence type="ECO:0000313" key="3">
    <source>
        <dbReference type="Proteomes" id="UP001597391"/>
    </source>
</evidence>
<comment type="caution">
    <text evidence="2">The sequence shown here is derived from an EMBL/GenBank/DDBJ whole genome shotgun (WGS) entry which is preliminary data.</text>
</comment>
<proteinExistence type="predicted"/>
<reference evidence="3" key="1">
    <citation type="journal article" date="2019" name="Int. J. Syst. Evol. Microbiol.">
        <title>The Global Catalogue of Microorganisms (GCM) 10K type strain sequencing project: providing services to taxonomists for standard genome sequencing and annotation.</title>
        <authorList>
            <consortium name="The Broad Institute Genomics Platform"/>
            <consortium name="The Broad Institute Genome Sequencing Center for Infectious Disease"/>
            <person name="Wu L."/>
            <person name="Ma J."/>
        </authorList>
    </citation>
    <scope>NUCLEOTIDE SEQUENCE [LARGE SCALE GENOMIC DNA]</scope>
    <source>
        <strain evidence="3">KCTC 33576</strain>
    </source>
</reference>
<keyword evidence="1" id="KW-0732">Signal</keyword>
<dbReference type="RefSeq" id="WP_377464403.1">
    <property type="nucleotide sequence ID" value="NZ_JBHUOP010000001.1"/>
</dbReference>
<organism evidence="2 3">
    <name type="scientific">Populibacterium corticicola</name>
    <dbReference type="NCBI Taxonomy" id="1812826"/>
    <lineage>
        <taxon>Bacteria</taxon>
        <taxon>Bacillati</taxon>
        <taxon>Actinomycetota</taxon>
        <taxon>Actinomycetes</taxon>
        <taxon>Micrococcales</taxon>
        <taxon>Jonesiaceae</taxon>
        <taxon>Populibacterium</taxon>
    </lineage>
</organism>
<dbReference type="EMBL" id="JBHUOP010000001">
    <property type="protein sequence ID" value="MFD2839004.1"/>
    <property type="molecule type" value="Genomic_DNA"/>
</dbReference>
<gene>
    <name evidence="2" type="ORF">ACFSYH_00250</name>
</gene>
<name>A0ABW5XD14_9MICO</name>
<feature type="chain" id="PRO_5046244430" evidence="1">
    <location>
        <begin position="28"/>
        <end position="232"/>
    </location>
</feature>
<feature type="signal peptide" evidence="1">
    <location>
        <begin position="1"/>
        <end position="27"/>
    </location>
</feature>
<protein>
    <submittedName>
        <fullName evidence="2">Uncharacterized protein</fullName>
    </submittedName>
</protein>